<organism evidence="2 3">
    <name type="scientific">Viridothelium virens</name>
    <name type="common">Speckled blister lichen</name>
    <name type="synonym">Trypethelium virens</name>
    <dbReference type="NCBI Taxonomy" id="1048519"/>
    <lineage>
        <taxon>Eukaryota</taxon>
        <taxon>Fungi</taxon>
        <taxon>Dikarya</taxon>
        <taxon>Ascomycota</taxon>
        <taxon>Pezizomycotina</taxon>
        <taxon>Dothideomycetes</taxon>
        <taxon>Dothideomycetes incertae sedis</taxon>
        <taxon>Trypetheliales</taxon>
        <taxon>Trypetheliaceae</taxon>
        <taxon>Viridothelium</taxon>
    </lineage>
</organism>
<dbReference type="AlphaFoldDB" id="A0A6A6GTL6"/>
<name>A0A6A6GTL6_VIRVR</name>
<evidence type="ECO:0000313" key="3">
    <source>
        <dbReference type="Proteomes" id="UP000800092"/>
    </source>
</evidence>
<keyword evidence="1" id="KW-1133">Transmembrane helix</keyword>
<keyword evidence="3" id="KW-1185">Reference proteome</keyword>
<accession>A0A6A6GTL6</accession>
<gene>
    <name evidence="2" type="ORF">EV356DRAFT_496919</name>
</gene>
<dbReference type="EMBL" id="ML991880">
    <property type="protein sequence ID" value="KAF2229001.1"/>
    <property type="molecule type" value="Genomic_DNA"/>
</dbReference>
<evidence type="ECO:0000256" key="1">
    <source>
        <dbReference type="SAM" id="Phobius"/>
    </source>
</evidence>
<dbReference type="OrthoDB" id="4400538at2759"/>
<sequence length="78" mass="8836">MAVLPVATLTRTFVRCYSHRGPRSPYSRLGEAGIMAYLSCAFVLPFVVPWRETQRAKKDGSYSTRPPLDLRYCPSLKV</sequence>
<keyword evidence="1" id="KW-0472">Membrane</keyword>
<evidence type="ECO:0000313" key="2">
    <source>
        <dbReference type="EMBL" id="KAF2229001.1"/>
    </source>
</evidence>
<proteinExistence type="predicted"/>
<feature type="transmembrane region" description="Helical" evidence="1">
    <location>
        <begin position="32"/>
        <end position="50"/>
    </location>
</feature>
<protein>
    <submittedName>
        <fullName evidence="2">Uncharacterized protein</fullName>
    </submittedName>
</protein>
<dbReference type="Proteomes" id="UP000800092">
    <property type="component" value="Unassembled WGS sequence"/>
</dbReference>
<reference evidence="2" key="1">
    <citation type="journal article" date="2020" name="Stud. Mycol.">
        <title>101 Dothideomycetes genomes: a test case for predicting lifestyles and emergence of pathogens.</title>
        <authorList>
            <person name="Haridas S."/>
            <person name="Albert R."/>
            <person name="Binder M."/>
            <person name="Bloem J."/>
            <person name="Labutti K."/>
            <person name="Salamov A."/>
            <person name="Andreopoulos B."/>
            <person name="Baker S."/>
            <person name="Barry K."/>
            <person name="Bills G."/>
            <person name="Bluhm B."/>
            <person name="Cannon C."/>
            <person name="Castanera R."/>
            <person name="Culley D."/>
            <person name="Daum C."/>
            <person name="Ezra D."/>
            <person name="Gonzalez J."/>
            <person name="Henrissat B."/>
            <person name="Kuo A."/>
            <person name="Liang C."/>
            <person name="Lipzen A."/>
            <person name="Lutzoni F."/>
            <person name="Magnuson J."/>
            <person name="Mondo S."/>
            <person name="Nolan M."/>
            <person name="Ohm R."/>
            <person name="Pangilinan J."/>
            <person name="Park H.-J."/>
            <person name="Ramirez L."/>
            <person name="Alfaro M."/>
            <person name="Sun H."/>
            <person name="Tritt A."/>
            <person name="Yoshinaga Y."/>
            <person name="Zwiers L.-H."/>
            <person name="Turgeon B."/>
            <person name="Goodwin S."/>
            <person name="Spatafora J."/>
            <person name="Crous P."/>
            <person name="Grigoriev I."/>
        </authorList>
    </citation>
    <scope>NUCLEOTIDE SEQUENCE</scope>
    <source>
        <strain evidence="2">Tuck. ex Michener</strain>
    </source>
</reference>
<keyword evidence="1" id="KW-0812">Transmembrane</keyword>